<accession>A0A653DHD2</accession>
<protein>
    <submittedName>
        <fullName evidence="1">Uncharacterized protein</fullName>
    </submittedName>
</protein>
<dbReference type="Proteomes" id="UP000410492">
    <property type="component" value="Unassembled WGS sequence"/>
</dbReference>
<proteinExistence type="predicted"/>
<name>A0A653DHD2_CALMS</name>
<reference evidence="1 2" key="1">
    <citation type="submission" date="2019-01" db="EMBL/GenBank/DDBJ databases">
        <authorList>
            <person name="Sayadi A."/>
        </authorList>
    </citation>
    <scope>NUCLEOTIDE SEQUENCE [LARGE SCALE GENOMIC DNA]</scope>
</reference>
<keyword evidence="2" id="KW-1185">Reference proteome</keyword>
<feature type="non-terminal residue" evidence="1">
    <location>
        <position position="168"/>
    </location>
</feature>
<sequence length="168" mass="19459">ERFYNSRSDHTVCRFSFQKNPTGIIPIFEFRQLSCIYLKWLNISTIEQNFYPDLESGREAVRNGSSWGVVHFTKNFTNALVARMLDGPKATPDTLYMSEVDIWLDTSNQQIAYTLQRDLHQGFYNFSAEILKECYVNPHLITPPLLYRDPIYGFDRPTFTAFAAPGVL</sequence>
<feature type="non-terminal residue" evidence="1">
    <location>
        <position position="1"/>
    </location>
</feature>
<organism evidence="1 2">
    <name type="scientific">Callosobruchus maculatus</name>
    <name type="common">Southern cowpea weevil</name>
    <name type="synonym">Pulse bruchid</name>
    <dbReference type="NCBI Taxonomy" id="64391"/>
    <lineage>
        <taxon>Eukaryota</taxon>
        <taxon>Metazoa</taxon>
        <taxon>Ecdysozoa</taxon>
        <taxon>Arthropoda</taxon>
        <taxon>Hexapoda</taxon>
        <taxon>Insecta</taxon>
        <taxon>Pterygota</taxon>
        <taxon>Neoptera</taxon>
        <taxon>Endopterygota</taxon>
        <taxon>Coleoptera</taxon>
        <taxon>Polyphaga</taxon>
        <taxon>Cucujiformia</taxon>
        <taxon>Chrysomeloidea</taxon>
        <taxon>Chrysomelidae</taxon>
        <taxon>Bruchinae</taxon>
        <taxon>Bruchini</taxon>
        <taxon>Callosobruchus</taxon>
    </lineage>
</organism>
<gene>
    <name evidence="1" type="ORF">CALMAC_LOCUS17571</name>
</gene>
<dbReference type="AlphaFoldDB" id="A0A653DHD2"/>
<evidence type="ECO:0000313" key="2">
    <source>
        <dbReference type="Proteomes" id="UP000410492"/>
    </source>
</evidence>
<evidence type="ECO:0000313" key="1">
    <source>
        <dbReference type="EMBL" id="VEN59613.1"/>
    </source>
</evidence>
<dbReference type="EMBL" id="CAACVG010012092">
    <property type="protein sequence ID" value="VEN59613.1"/>
    <property type="molecule type" value="Genomic_DNA"/>
</dbReference>